<dbReference type="PANTHER" id="PTHR12547:SF71">
    <property type="entry name" value="CCCH-TYPE ZINC FINGER PROTEIN MOE-3-RELATED"/>
    <property type="match status" value="1"/>
</dbReference>
<dbReference type="PANTHER" id="PTHR12547">
    <property type="entry name" value="CCCH ZINC FINGER/TIS11-RELATED"/>
    <property type="match status" value="1"/>
</dbReference>
<keyword evidence="3 5" id="KW-0863">Zinc-finger</keyword>
<keyword evidence="2" id="KW-0677">Repeat</keyword>
<dbReference type="GO" id="GO:0005829">
    <property type="term" value="C:cytosol"/>
    <property type="evidence" value="ECO:0007669"/>
    <property type="project" value="TreeGrafter"/>
</dbReference>
<dbReference type="AlphaFoldDB" id="A0A1I7XYP7"/>
<organism evidence="8 9">
    <name type="scientific">Steinernema glaseri</name>
    <dbReference type="NCBI Taxonomy" id="37863"/>
    <lineage>
        <taxon>Eukaryota</taxon>
        <taxon>Metazoa</taxon>
        <taxon>Ecdysozoa</taxon>
        <taxon>Nematoda</taxon>
        <taxon>Chromadorea</taxon>
        <taxon>Rhabditida</taxon>
        <taxon>Tylenchina</taxon>
        <taxon>Panagrolaimomorpha</taxon>
        <taxon>Strongyloidoidea</taxon>
        <taxon>Steinernematidae</taxon>
        <taxon>Steinernema</taxon>
    </lineage>
</organism>
<dbReference type="Pfam" id="PF00642">
    <property type="entry name" value="zf-CCCH"/>
    <property type="match status" value="2"/>
</dbReference>
<evidence type="ECO:0000256" key="3">
    <source>
        <dbReference type="ARBA" id="ARBA00022771"/>
    </source>
</evidence>
<dbReference type="SUPFAM" id="SSF90229">
    <property type="entry name" value="CCCH zinc finger"/>
    <property type="match status" value="2"/>
</dbReference>
<dbReference type="InterPro" id="IPR000571">
    <property type="entry name" value="Znf_CCCH"/>
</dbReference>
<dbReference type="GO" id="GO:0030154">
    <property type="term" value="P:cell differentiation"/>
    <property type="evidence" value="ECO:0007669"/>
    <property type="project" value="UniProtKB-ARBA"/>
</dbReference>
<evidence type="ECO:0000256" key="5">
    <source>
        <dbReference type="PROSITE-ProRule" id="PRU00723"/>
    </source>
</evidence>
<evidence type="ECO:0000256" key="2">
    <source>
        <dbReference type="ARBA" id="ARBA00022737"/>
    </source>
</evidence>
<dbReference type="InterPro" id="IPR036855">
    <property type="entry name" value="Znf_CCCH_sf"/>
</dbReference>
<feature type="region of interest" description="Disordered" evidence="6">
    <location>
        <begin position="33"/>
        <end position="58"/>
    </location>
</feature>
<evidence type="ECO:0000313" key="9">
    <source>
        <dbReference type="WBParaSite" id="L893_g10969.t1"/>
    </source>
</evidence>
<keyword evidence="8" id="KW-1185">Reference proteome</keyword>
<dbReference type="Gene3D" id="4.10.1000.10">
    <property type="entry name" value="Zinc finger, CCCH-type"/>
    <property type="match status" value="2"/>
</dbReference>
<name>A0A1I7XYP7_9BILA</name>
<reference evidence="9" key="1">
    <citation type="submission" date="2016-11" db="UniProtKB">
        <authorList>
            <consortium name="WormBaseParasite"/>
        </authorList>
    </citation>
    <scope>IDENTIFICATION</scope>
</reference>
<dbReference type="FunFam" id="4.10.1000.10:FF:000001">
    <property type="entry name" value="zinc finger CCCH domain-containing protein 15-like"/>
    <property type="match status" value="1"/>
</dbReference>
<dbReference type="GO" id="GO:0043186">
    <property type="term" value="C:P granule"/>
    <property type="evidence" value="ECO:0007669"/>
    <property type="project" value="UniProtKB-ARBA"/>
</dbReference>
<feature type="zinc finger region" description="C3H1-type" evidence="5">
    <location>
        <begin position="105"/>
        <end position="133"/>
    </location>
</feature>
<feature type="domain" description="C3H1-type" evidence="7">
    <location>
        <begin position="63"/>
        <end position="91"/>
    </location>
</feature>
<dbReference type="GO" id="GO:0010468">
    <property type="term" value="P:regulation of gene expression"/>
    <property type="evidence" value="ECO:0007669"/>
    <property type="project" value="UniProtKB-ARBA"/>
</dbReference>
<dbReference type="GO" id="GO:0080090">
    <property type="term" value="P:regulation of primary metabolic process"/>
    <property type="evidence" value="ECO:0007669"/>
    <property type="project" value="UniProtKB-ARBA"/>
</dbReference>
<dbReference type="GO" id="GO:0008270">
    <property type="term" value="F:zinc ion binding"/>
    <property type="evidence" value="ECO:0007669"/>
    <property type="project" value="UniProtKB-KW"/>
</dbReference>
<evidence type="ECO:0000259" key="7">
    <source>
        <dbReference type="PROSITE" id="PS50103"/>
    </source>
</evidence>
<dbReference type="SMART" id="SM00356">
    <property type="entry name" value="ZnF_C3H1"/>
    <property type="match status" value="2"/>
</dbReference>
<dbReference type="InterPro" id="IPR045877">
    <property type="entry name" value="ZFP36-like"/>
</dbReference>
<proteinExistence type="predicted"/>
<sequence length="279" mass="30993">MSGSVMNIHQYVNPDFDKYHNFLSQHCKQVNGGRPSLGSSQTQQVLSSSSNQLTDRKVTKPDSYKTVMCQAWLESTACPFAENCRFAHGEEELRPIKIAPRQNSKYKTKLCDKYTTIGICPYGSRCLFIHPDPHKRASSFPRSEQNVNPFAPQNGNIHSGFGAIGSRPHPSWPLESPAFYRRTSTGSVSPFSSNSSSVCWTGGSSGEVTPDRDSLSDAALSIGSSISAMSDTPRISRMDHYRREERVEYSDGRAYDPFMMASGADSLARRLADVMDIWK</sequence>
<protein>
    <submittedName>
        <fullName evidence="9">C3H1-type domain-containing protein</fullName>
    </submittedName>
</protein>
<dbReference type="FunFam" id="4.10.1000.10:FF:000018">
    <property type="entry name" value="Zinc finger protein"/>
    <property type="match status" value="1"/>
</dbReference>
<dbReference type="GO" id="GO:0003730">
    <property type="term" value="F:mRNA 3'-UTR binding"/>
    <property type="evidence" value="ECO:0007669"/>
    <property type="project" value="TreeGrafter"/>
</dbReference>
<dbReference type="Proteomes" id="UP000095287">
    <property type="component" value="Unplaced"/>
</dbReference>
<feature type="compositionally biased region" description="Low complexity" evidence="6">
    <location>
        <begin position="36"/>
        <end position="53"/>
    </location>
</feature>
<evidence type="ECO:0000256" key="1">
    <source>
        <dbReference type="ARBA" id="ARBA00022723"/>
    </source>
</evidence>
<keyword evidence="1 5" id="KW-0479">Metal-binding</keyword>
<feature type="domain" description="C3H1-type" evidence="7">
    <location>
        <begin position="105"/>
        <end position="133"/>
    </location>
</feature>
<feature type="zinc finger region" description="C3H1-type" evidence="5">
    <location>
        <begin position="63"/>
        <end position="91"/>
    </location>
</feature>
<evidence type="ECO:0000256" key="4">
    <source>
        <dbReference type="ARBA" id="ARBA00022833"/>
    </source>
</evidence>
<keyword evidence="4 5" id="KW-0862">Zinc</keyword>
<dbReference type="WBParaSite" id="L893_g10969.t1">
    <property type="protein sequence ID" value="L893_g10969.t1"/>
    <property type="gene ID" value="L893_g10969"/>
</dbReference>
<evidence type="ECO:0000313" key="8">
    <source>
        <dbReference type="Proteomes" id="UP000095287"/>
    </source>
</evidence>
<evidence type="ECO:0000256" key="6">
    <source>
        <dbReference type="SAM" id="MobiDB-lite"/>
    </source>
</evidence>
<dbReference type="PROSITE" id="PS50103">
    <property type="entry name" value="ZF_C3H1"/>
    <property type="match status" value="2"/>
</dbReference>
<accession>A0A1I7XYP7</accession>